<organism evidence="5 6">
    <name type="scientific">Virgibacillus natechei</name>
    <dbReference type="NCBI Taxonomy" id="1216297"/>
    <lineage>
        <taxon>Bacteria</taxon>
        <taxon>Bacillati</taxon>
        <taxon>Bacillota</taxon>
        <taxon>Bacilli</taxon>
        <taxon>Bacillales</taxon>
        <taxon>Bacillaceae</taxon>
        <taxon>Virgibacillus</taxon>
    </lineage>
</organism>
<dbReference type="GO" id="GO:0032259">
    <property type="term" value="P:methylation"/>
    <property type="evidence" value="ECO:0007669"/>
    <property type="project" value="UniProtKB-KW"/>
</dbReference>
<dbReference type="Pfam" id="PF22435">
    <property type="entry name" value="MRM3-like_sub_bind"/>
    <property type="match status" value="1"/>
</dbReference>
<feature type="domain" description="RNA 2-O ribose methyltransferase substrate binding" evidence="4">
    <location>
        <begin position="36"/>
        <end position="103"/>
    </location>
</feature>
<accession>A0ABS4ID25</accession>
<evidence type="ECO:0000313" key="6">
    <source>
        <dbReference type="Proteomes" id="UP001519345"/>
    </source>
</evidence>
<dbReference type="InterPro" id="IPR001537">
    <property type="entry name" value="SpoU_MeTrfase"/>
</dbReference>
<dbReference type="InterPro" id="IPR029026">
    <property type="entry name" value="tRNA_m1G_MTases_N"/>
</dbReference>
<dbReference type="Gene3D" id="3.40.1280.10">
    <property type="match status" value="1"/>
</dbReference>
<keyword evidence="6" id="KW-1185">Reference proteome</keyword>
<dbReference type="SUPFAM" id="SSF75217">
    <property type="entry name" value="alpha/beta knot"/>
    <property type="match status" value="1"/>
</dbReference>
<comment type="similarity">
    <text evidence="1">Belongs to the class IV-like SAM-binding methyltransferase superfamily. RNA methyltransferase TrmH family.</text>
</comment>
<dbReference type="InterPro" id="IPR053888">
    <property type="entry name" value="MRM3-like_sub_bind"/>
</dbReference>
<keyword evidence="2 5" id="KW-0489">Methyltransferase</keyword>
<comment type="caution">
    <text evidence="5">The sequence shown here is derived from an EMBL/GenBank/DDBJ whole genome shotgun (WGS) entry which is preliminary data.</text>
</comment>
<dbReference type="SMART" id="SM00967">
    <property type="entry name" value="SpoU_sub_bind"/>
    <property type="match status" value="1"/>
</dbReference>
<dbReference type="Gene3D" id="3.30.1330.30">
    <property type="match status" value="1"/>
</dbReference>
<proteinExistence type="inferred from homology"/>
<sequence>MDRTEKNMITSVKNNKVKAWRKLHKRKERTDSGTFLIEGLHLLEEAKDSDWTILEIIVQDTIELPDWSTEFSIEVVSDHVFQHISQTKTPQGIAAVVGIHFPDKWTGNHMLLIDSVQDPGNLGTIIRTADASGFSGIVLGNETVDLYNDKVIRSTQGSIFHIPIYQANLQEEIVQLKKNGFNVWATALMNARSYNEVEVSEKVALIVGNEGAGVQSELLQLADTIVNIPIYGKAESLNVSVAAGILMYHVKMVASYK</sequence>
<name>A0ABS4ID25_9BACI</name>
<dbReference type="EMBL" id="JAGGKX010000003">
    <property type="protein sequence ID" value="MBP1968847.1"/>
    <property type="molecule type" value="Genomic_DNA"/>
</dbReference>
<dbReference type="GO" id="GO:0008168">
    <property type="term" value="F:methyltransferase activity"/>
    <property type="evidence" value="ECO:0007669"/>
    <property type="project" value="UniProtKB-KW"/>
</dbReference>
<dbReference type="InterPro" id="IPR029064">
    <property type="entry name" value="Ribosomal_eL30-like_sf"/>
</dbReference>
<dbReference type="InterPro" id="IPR051259">
    <property type="entry name" value="rRNA_Methyltransferase"/>
</dbReference>
<dbReference type="PANTHER" id="PTHR43191">
    <property type="entry name" value="RRNA METHYLTRANSFERASE 3"/>
    <property type="match status" value="1"/>
</dbReference>
<evidence type="ECO:0000256" key="2">
    <source>
        <dbReference type="ARBA" id="ARBA00022603"/>
    </source>
</evidence>
<dbReference type="SUPFAM" id="SSF55315">
    <property type="entry name" value="L30e-like"/>
    <property type="match status" value="1"/>
</dbReference>
<evidence type="ECO:0000259" key="4">
    <source>
        <dbReference type="SMART" id="SM00967"/>
    </source>
</evidence>
<dbReference type="Proteomes" id="UP001519345">
    <property type="component" value="Unassembled WGS sequence"/>
</dbReference>
<protein>
    <submittedName>
        <fullName evidence="5">TrmH family RNA methyltransferase</fullName>
    </submittedName>
</protein>
<dbReference type="CDD" id="cd18095">
    <property type="entry name" value="SpoU-like_rRNA-MTase"/>
    <property type="match status" value="1"/>
</dbReference>
<dbReference type="InterPro" id="IPR013123">
    <property type="entry name" value="SpoU_subst-bd"/>
</dbReference>
<evidence type="ECO:0000256" key="3">
    <source>
        <dbReference type="ARBA" id="ARBA00022679"/>
    </source>
</evidence>
<dbReference type="Pfam" id="PF00588">
    <property type="entry name" value="SpoU_methylase"/>
    <property type="match status" value="1"/>
</dbReference>
<evidence type="ECO:0000313" key="5">
    <source>
        <dbReference type="EMBL" id="MBP1968847.1"/>
    </source>
</evidence>
<reference evidence="5 6" key="1">
    <citation type="submission" date="2021-03" db="EMBL/GenBank/DDBJ databases">
        <title>Genomic Encyclopedia of Type Strains, Phase IV (KMG-IV): sequencing the most valuable type-strain genomes for metagenomic binning, comparative biology and taxonomic classification.</title>
        <authorList>
            <person name="Goeker M."/>
        </authorList>
    </citation>
    <scope>NUCLEOTIDE SEQUENCE [LARGE SCALE GENOMIC DNA]</scope>
    <source>
        <strain evidence="5 6">DSM 25609</strain>
    </source>
</reference>
<evidence type="ECO:0000256" key="1">
    <source>
        <dbReference type="ARBA" id="ARBA00007228"/>
    </source>
</evidence>
<keyword evidence="3" id="KW-0808">Transferase</keyword>
<dbReference type="InterPro" id="IPR029028">
    <property type="entry name" value="Alpha/beta_knot_MTases"/>
</dbReference>
<dbReference type="PANTHER" id="PTHR43191:SF2">
    <property type="entry name" value="RRNA METHYLTRANSFERASE 3, MITOCHONDRIAL"/>
    <property type="match status" value="1"/>
</dbReference>
<gene>
    <name evidence="5" type="ORF">J2Z83_000941</name>
</gene>